<evidence type="ECO:0000256" key="2">
    <source>
        <dbReference type="ARBA" id="ARBA00022723"/>
    </source>
</evidence>
<dbReference type="SMART" id="SM00231">
    <property type="entry name" value="FA58C"/>
    <property type="match status" value="1"/>
</dbReference>
<reference evidence="6" key="1">
    <citation type="submission" date="2023-03" db="UniProtKB">
        <authorList>
            <consortium name="Ensembl"/>
        </authorList>
    </citation>
    <scope>IDENTIFICATION</scope>
</reference>
<dbReference type="InterPro" id="IPR008979">
    <property type="entry name" value="Galactose-bd-like_sf"/>
</dbReference>
<dbReference type="GO" id="GO:0038023">
    <property type="term" value="F:signaling receptor activity"/>
    <property type="evidence" value="ECO:0007669"/>
    <property type="project" value="TreeGrafter"/>
</dbReference>
<sequence length="209" mass="23805">MDTLPGLVMAQDQKIRWYLLSMGSNENIHSIHFSGHVFTVRKKEEYKMAVYNLYPGVFETVEMLPSKAGIWRIECLIGEHLQAGMSTLFLVYSKKCQTPLGMASGHIRDFQITASGQYGQWAPKLARLHYSGSINAWSTKDPFSWIKVDLLAPMIIHSIMTQGARQKFSSLYISQFIIMYSLDGKKWQSYRGNSTGTLMVCNENFQENA</sequence>
<dbReference type="InterPro" id="IPR033138">
    <property type="entry name" value="Cu_oxidase_CS"/>
</dbReference>
<dbReference type="Pfam" id="PF07731">
    <property type="entry name" value="Cu-oxidase_2"/>
    <property type="match status" value="1"/>
</dbReference>
<dbReference type="GO" id="GO:0005886">
    <property type="term" value="C:plasma membrane"/>
    <property type="evidence" value="ECO:0007669"/>
    <property type="project" value="TreeGrafter"/>
</dbReference>
<dbReference type="PROSITE" id="PS00079">
    <property type="entry name" value="MULTICOPPER_OXIDASE1"/>
    <property type="match status" value="1"/>
</dbReference>
<keyword evidence="2" id="KW-0479">Metal-binding</keyword>
<dbReference type="Pfam" id="PF00754">
    <property type="entry name" value="F5_F8_type_C"/>
    <property type="match status" value="1"/>
</dbReference>
<dbReference type="Ensembl" id="ENSEAST00005002484.1">
    <property type="protein sequence ID" value="ENSEASP00005002251.1"/>
    <property type="gene ID" value="ENSEASG00005001759.1"/>
</dbReference>
<keyword evidence="3" id="KW-0106">Calcium</keyword>
<evidence type="ECO:0000256" key="4">
    <source>
        <dbReference type="ARBA" id="ARBA00023157"/>
    </source>
</evidence>
<protein>
    <recommendedName>
        <fullName evidence="5">F5/8 type C domain-containing protein</fullName>
    </recommendedName>
</protein>
<evidence type="ECO:0000259" key="5">
    <source>
        <dbReference type="PROSITE" id="PS50022"/>
    </source>
</evidence>
<dbReference type="GO" id="GO:0005576">
    <property type="term" value="C:extracellular region"/>
    <property type="evidence" value="ECO:0007669"/>
    <property type="project" value="UniProtKB-ARBA"/>
</dbReference>
<dbReference type="InterPro" id="IPR000421">
    <property type="entry name" value="FA58C"/>
</dbReference>
<feature type="domain" description="F5/8 type C" evidence="5">
    <location>
        <begin position="96"/>
        <end position="209"/>
    </location>
</feature>
<proteinExistence type="predicted"/>
<keyword evidence="1" id="KW-0765">Sulfation</keyword>
<dbReference type="SUPFAM" id="SSF49785">
    <property type="entry name" value="Galactose-binding domain-like"/>
    <property type="match status" value="1"/>
</dbReference>
<dbReference type="Gene3D" id="2.60.40.420">
    <property type="entry name" value="Cupredoxins - blue copper proteins"/>
    <property type="match status" value="1"/>
</dbReference>
<dbReference type="InterPro" id="IPR008972">
    <property type="entry name" value="Cupredoxin"/>
</dbReference>
<evidence type="ECO:0000313" key="6">
    <source>
        <dbReference type="Ensembl" id="ENSEASP00005002251.1"/>
    </source>
</evidence>
<dbReference type="CDD" id="cd00057">
    <property type="entry name" value="FA58C"/>
    <property type="match status" value="1"/>
</dbReference>
<accession>A0A8C4L025</accession>
<name>A0A8C4L025_EQUAS</name>
<dbReference type="OMA" id="WRNDDST"/>
<dbReference type="GO" id="GO:0016491">
    <property type="term" value="F:oxidoreductase activity"/>
    <property type="evidence" value="ECO:0007669"/>
    <property type="project" value="InterPro"/>
</dbReference>
<dbReference type="GO" id="GO:0005507">
    <property type="term" value="F:copper ion binding"/>
    <property type="evidence" value="ECO:0007669"/>
    <property type="project" value="InterPro"/>
</dbReference>
<dbReference type="PROSITE" id="PS01285">
    <property type="entry name" value="FA58C_1"/>
    <property type="match status" value="1"/>
</dbReference>
<organism evidence="6">
    <name type="scientific">Equus asinus asinus</name>
    <dbReference type="NCBI Taxonomy" id="83772"/>
    <lineage>
        <taxon>Eukaryota</taxon>
        <taxon>Metazoa</taxon>
        <taxon>Chordata</taxon>
        <taxon>Craniata</taxon>
        <taxon>Vertebrata</taxon>
        <taxon>Euteleostomi</taxon>
        <taxon>Mammalia</taxon>
        <taxon>Eutheria</taxon>
        <taxon>Laurasiatheria</taxon>
        <taxon>Perissodactyla</taxon>
        <taxon>Equidae</taxon>
        <taxon>Equus</taxon>
    </lineage>
</organism>
<dbReference type="PROSITE" id="PS50022">
    <property type="entry name" value="FA58C_3"/>
    <property type="match status" value="1"/>
</dbReference>
<dbReference type="Gene3D" id="2.60.120.260">
    <property type="entry name" value="Galactose-binding domain-like"/>
    <property type="match status" value="1"/>
</dbReference>
<evidence type="ECO:0000256" key="1">
    <source>
        <dbReference type="ARBA" id="ARBA00022641"/>
    </source>
</evidence>
<dbReference type="PANTHER" id="PTHR46806:SF7">
    <property type="entry name" value="COAGULATION FACTOR VIII"/>
    <property type="match status" value="1"/>
</dbReference>
<keyword evidence="4" id="KW-1015">Disulfide bond</keyword>
<dbReference type="InterPro" id="IPR050633">
    <property type="entry name" value="Neuropilin_MCO_CoagFactor"/>
</dbReference>
<dbReference type="PANTHER" id="PTHR46806">
    <property type="entry name" value="F5/8 TYPE C DOMAIN-CONTAINING PROTEIN"/>
    <property type="match status" value="1"/>
</dbReference>
<dbReference type="InterPro" id="IPR011706">
    <property type="entry name" value="Cu-oxidase_C"/>
</dbReference>
<dbReference type="SUPFAM" id="SSF49503">
    <property type="entry name" value="Cupredoxins"/>
    <property type="match status" value="1"/>
</dbReference>
<evidence type="ECO:0000256" key="3">
    <source>
        <dbReference type="ARBA" id="ARBA00022837"/>
    </source>
</evidence>
<dbReference type="AlphaFoldDB" id="A0A8C4L025"/>